<dbReference type="OrthoDB" id="3799620at2759"/>
<name>A0A6A5VAV4_9PLEO</name>
<sequence length="194" mass="22238">MSTPTKPPGSLEAPGTPPTHTPPIPRPFFSLPREIRDIIYHNVFLSTRYLPAHFPPHNPHCALQLFYKIPTNTLRDDLAQAFPSTAWFLSNKQMTVEALQQFFLHAVWYLGEATPLRDVDSQMFMWVLVREEVNWRRVTEWWNLSGKLGAEGSTFQVVTTDGSEDWFEVVNMQLADENGVIIGGNLGKIKRFLR</sequence>
<proteinExistence type="predicted"/>
<dbReference type="Proteomes" id="UP000800036">
    <property type="component" value="Unassembled WGS sequence"/>
</dbReference>
<evidence type="ECO:0000313" key="2">
    <source>
        <dbReference type="EMBL" id="KAF1973938.1"/>
    </source>
</evidence>
<protein>
    <submittedName>
        <fullName evidence="2">Uncharacterized protein</fullName>
    </submittedName>
</protein>
<dbReference type="EMBL" id="ML976678">
    <property type="protein sequence ID" value="KAF1973938.1"/>
    <property type="molecule type" value="Genomic_DNA"/>
</dbReference>
<reference evidence="2" key="1">
    <citation type="journal article" date="2020" name="Stud. Mycol.">
        <title>101 Dothideomycetes genomes: a test case for predicting lifestyles and emergence of pathogens.</title>
        <authorList>
            <person name="Haridas S."/>
            <person name="Albert R."/>
            <person name="Binder M."/>
            <person name="Bloem J."/>
            <person name="Labutti K."/>
            <person name="Salamov A."/>
            <person name="Andreopoulos B."/>
            <person name="Baker S."/>
            <person name="Barry K."/>
            <person name="Bills G."/>
            <person name="Bluhm B."/>
            <person name="Cannon C."/>
            <person name="Castanera R."/>
            <person name="Culley D."/>
            <person name="Daum C."/>
            <person name="Ezra D."/>
            <person name="Gonzalez J."/>
            <person name="Henrissat B."/>
            <person name="Kuo A."/>
            <person name="Liang C."/>
            <person name="Lipzen A."/>
            <person name="Lutzoni F."/>
            <person name="Magnuson J."/>
            <person name="Mondo S."/>
            <person name="Nolan M."/>
            <person name="Ohm R."/>
            <person name="Pangilinan J."/>
            <person name="Park H.-J."/>
            <person name="Ramirez L."/>
            <person name="Alfaro M."/>
            <person name="Sun H."/>
            <person name="Tritt A."/>
            <person name="Yoshinaga Y."/>
            <person name="Zwiers L.-H."/>
            <person name="Turgeon B."/>
            <person name="Goodwin S."/>
            <person name="Spatafora J."/>
            <person name="Crous P."/>
            <person name="Grigoriev I."/>
        </authorList>
    </citation>
    <scope>NUCLEOTIDE SEQUENCE</scope>
    <source>
        <strain evidence="2">CBS 107.79</strain>
    </source>
</reference>
<accession>A0A6A5VAV4</accession>
<evidence type="ECO:0000313" key="3">
    <source>
        <dbReference type="Proteomes" id="UP000800036"/>
    </source>
</evidence>
<organism evidence="2 3">
    <name type="scientific">Bimuria novae-zelandiae CBS 107.79</name>
    <dbReference type="NCBI Taxonomy" id="1447943"/>
    <lineage>
        <taxon>Eukaryota</taxon>
        <taxon>Fungi</taxon>
        <taxon>Dikarya</taxon>
        <taxon>Ascomycota</taxon>
        <taxon>Pezizomycotina</taxon>
        <taxon>Dothideomycetes</taxon>
        <taxon>Pleosporomycetidae</taxon>
        <taxon>Pleosporales</taxon>
        <taxon>Massarineae</taxon>
        <taxon>Didymosphaeriaceae</taxon>
        <taxon>Bimuria</taxon>
    </lineage>
</organism>
<feature type="compositionally biased region" description="Pro residues" evidence="1">
    <location>
        <begin position="15"/>
        <end position="26"/>
    </location>
</feature>
<evidence type="ECO:0000256" key="1">
    <source>
        <dbReference type="SAM" id="MobiDB-lite"/>
    </source>
</evidence>
<keyword evidence="3" id="KW-1185">Reference proteome</keyword>
<dbReference type="AlphaFoldDB" id="A0A6A5VAV4"/>
<feature type="region of interest" description="Disordered" evidence="1">
    <location>
        <begin position="1"/>
        <end position="26"/>
    </location>
</feature>
<gene>
    <name evidence="2" type="ORF">BU23DRAFT_127177</name>
</gene>